<name>A0ABM4UJC8_COFAR</name>
<keyword evidence="1" id="KW-1185">Reference proteome</keyword>
<accession>A0ABM4UJC8</accession>
<dbReference type="GeneID" id="140007836"/>
<dbReference type="RefSeq" id="XP_071907398.1">
    <property type="nucleotide sequence ID" value="XM_072051297.1"/>
</dbReference>
<dbReference type="Proteomes" id="UP001652660">
    <property type="component" value="Chromosome 1e"/>
</dbReference>
<sequence>MASMPIIIAMRLRVTTQNYLSLSTQPSSVVIVAPDVLEARCLDDWSNANISELVRMIFDDMAYLDPCILLPPVRDATLTPIYNVISQSKSVSDRDQRTF</sequence>
<reference evidence="2" key="2">
    <citation type="submission" date="2025-08" db="UniProtKB">
        <authorList>
            <consortium name="RefSeq"/>
        </authorList>
    </citation>
    <scope>IDENTIFICATION</scope>
    <source>
        <tissue evidence="2">Leaves</tissue>
    </source>
</reference>
<gene>
    <name evidence="2" type="primary">LOC140007836</name>
</gene>
<reference evidence="1" key="1">
    <citation type="journal article" date="2025" name="Foods">
        <title>Unveiling the Microbial Signatures of Arabica Coffee Cherries: Insights into Ripeness Specific Diversity, Functional Traits, and Implications for Quality and Safety.</title>
        <authorList>
            <consortium name="RefSeq"/>
            <person name="Tenea G.N."/>
            <person name="Cifuentes V."/>
            <person name="Reyes P."/>
            <person name="Cevallos-Vallejos M."/>
        </authorList>
    </citation>
    <scope>NUCLEOTIDE SEQUENCE [LARGE SCALE GENOMIC DNA]</scope>
</reference>
<protein>
    <submittedName>
        <fullName evidence="2">Uncharacterized protein isoform X3</fullName>
    </submittedName>
</protein>
<evidence type="ECO:0000313" key="1">
    <source>
        <dbReference type="Proteomes" id="UP001652660"/>
    </source>
</evidence>
<evidence type="ECO:0000313" key="2">
    <source>
        <dbReference type="RefSeq" id="XP_071907398.1"/>
    </source>
</evidence>
<proteinExistence type="predicted"/>
<organism evidence="1 2">
    <name type="scientific">Coffea arabica</name>
    <name type="common">Arabian coffee</name>
    <dbReference type="NCBI Taxonomy" id="13443"/>
    <lineage>
        <taxon>Eukaryota</taxon>
        <taxon>Viridiplantae</taxon>
        <taxon>Streptophyta</taxon>
        <taxon>Embryophyta</taxon>
        <taxon>Tracheophyta</taxon>
        <taxon>Spermatophyta</taxon>
        <taxon>Magnoliopsida</taxon>
        <taxon>eudicotyledons</taxon>
        <taxon>Gunneridae</taxon>
        <taxon>Pentapetalae</taxon>
        <taxon>asterids</taxon>
        <taxon>lamiids</taxon>
        <taxon>Gentianales</taxon>
        <taxon>Rubiaceae</taxon>
        <taxon>Ixoroideae</taxon>
        <taxon>Gardenieae complex</taxon>
        <taxon>Bertiereae - Coffeeae clade</taxon>
        <taxon>Coffeeae</taxon>
        <taxon>Coffea</taxon>
    </lineage>
</organism>